<dbReference type="Proteomes" id="UP000053317">
    <property type="component" value="Unassembled WGS sequence"/>
</dbReference>
<dbReference type="GO" id="GO:0005634">
    <property type="term" value="C:nucleus"/>
    <property type="evidence" value="ECO:0007669"/>
    <property type="project" value="UniProtKB-SubCell"/>
</dbReference>
<protein>
    <submittedName>
        <fullName evidence="8">Putative velvet complex protein</fullName>
    </submittedName>
</protein>
<dbReference type="Pfam" id="PF11754">
    <property type="entry name" value="Velvet"/>
    <property type="match status" value="2"/>
</dbReference>
<feature type="domain" description="Velvet" evidence="7">
    <location>
        <begin position="1"/>
        <end position="206"/>
    </location>
</feature>
<feature type="region of interest" description="Disordered" evidence="6">
    <location>
        <begin position="204"/>
        <end position="236"/>
    </location>
</feature>
<evidence type="ECO:0000256" key="1">
    <source>
        <dbReference type="ARBA" id="ARBA00004123"/>
    </source>
</evidence>
<evidence type="ECO:0000256" key="6">
    <source>
        <dbReference type="SAM" id="MobiDB-lite"/>
    </source>
</evidence>
<evidence type="ECO:0000256" key="3">
    <source>
        <dbReference type="ARBA" id="ARBA00023015"/>
    </source>
</evidence>
<keyword evidence="9" id="KW-1185">Reference proteome</keyword>
<evidence type="ECO:0000256" key="2">
    <source>
        <dbReference type="ARBA" id="ARBA00022969"/>
    </source>
</evidence>
<evidence type="ECO:0000256" key="5">
    <source>
        <dbReference type="ARBA" id="ARBA00023242"/>
    </source>
</evidence>
<evidence type="ECO:0000256" key="4">
    <source>
        <dbReference type="ARBA" id="ARBA00023163"/>
    </source>
</evidence>
<dbReference type="PANTHER" id="PTHR33572:SF17">
    <property type="entry name" value="SEXUAL DEVELOPMENT REGULATOR VELC"/>
    <property type="match status" value="1"/>
</dbReference>
<dbReference type="AlphaFoldDB" id="A0A0G2GBW2"/>
<keyword evidence="2" id="KW-0749">Sporulation</keyword>
<evidence type="ECO:0000259" key="7">
    <source>
        <dbReference type="PROSITE" id="PS51821"/>
    </source>
</evidence>
<proteinExistence type="predicted"/>
<feature type="compositionally biased region" description="Basic residues" evidence="6">
    <location>
        <begin position="206"/>
        <end position="220"/>
    </location>
</feature>
<feature type="compositionally biased region" description="Acidic residues" evidence="6">
    <location>
        <begin position="224"/>
        <end position="236"/>
    </location>
</feature>
<sequence length="236" mass="26115">MQTGLGNRPEGRDRRPIDPPIILQLQILDFNPNSKEHLNDLKYTYWVVHCYLFNNEHPASDVSIMDFGDSGHGGSGIRKLLIGCATVNGLFAPEDPDPETAVPHPSSRVSSMTSDIPGGESFCKQPGTFFIFSDLSVRSPGTYRLKFMLMRIDGNLTNPGAKVPVEAEAMSNPFTVDNAKRFDKVQESTNLVRGLAKLLGAPSTLKIKKGPAARERAKRRREGEEEEESDEEEGRD</sequence>
<dbReference type="InterPro" id="IPR021740">
    <property type="entry name" value="Velvet"/>
</dbReference>
<comment type="caution">
    <text evidence="8">The sequence shown here is derived from an EMBL/GenBank/DDBJ whole genome shotgun (WGS) entry which is preliminary data.</text>
</comment>
<reference evidence="8 9" key="1">
    <citation type="submission" date="2015-05" db="EMBL/GenBank/DDBJ databases">
        <title>Distinctive expansion of gene families associated with plant cell wall degradation and secondary metabolism in the genomes of grapevine trunk pathogens.</title>
        <authorList>
            <person name="Lawrence D.P."/>
            <person name="Travadon R."/>
            <person name="Rolshausen P.E."/>
            <person name="Baumgartner K."/>
        </authorList>
    </citation>
    <scope>NUCLEOTIDE SEQUENCE [LARGE SCALE GENOMIC DNA]</scope>
    <source>
        <strain evidence="8">UCRPC4</strain>
    </source>
</reference>
<feature type="region of interest" description="Disordered" evidence="6">
    <location>
        <begin position="94"/>
        <end position="115"/>
    </location>
</feature>
<keyword evidence="5" id="KW-0539">Nucleus</keyword>
<dbReference type="InterPro" id="IPR037525">
    <property type="entry name" value="Velvet_dom"/>
</dbReference>
<organism evidence="8 9">
    <name type="scientific">Phaeomoniella chlamydospora</name>
    <name type="common">Phaeoacremonium chlamydosporum</name>
    <dbReference type="NCBI Taxonomy" id="158046"/>
    <lineage>
        <taxon>Eukaryota</taxon>
        <taxon>Fungi</taxon>
        <taxon>Dikarya</taxon>
        <taxon>Ascomycota</taxon>
        <taxon>Pezizomycotina</taxon>
        <taxon>Eurotiomycetes</taxon>
        <taxon>Chaetothyriomycetidae</taxon>
        <taxon>Phaeomoniellales</taxon>
        <taxon>Phaeomoniellaceae</taxon>
        <taxon>Phaeomoniella</taxon>
    </lineage>
</organism>
<dbReference type="Gene3D" id="2.60.40.3960">
    <property type="entry name" value="Velvet domain"/>
    <property type="match status" value="1"/>
</dbReference>
<dbReference type="PANTHER" id="PTHR33572">
    <property type="entry name" value="SPORE DEVELOPMENT REGULATOR VOSA"/>
    <property type="match status" value="1"/>
</dbReference>
<dbReference type="PROSITE" id="PS51821">
    <property type="entry name" value="VELVET"/>
    <property type="match status" value="1"/>
</dbReference>
<dbReference type="EMBL" id="LCWF01000216">
    <property type="protein sequence ID" value="KKY14615.1"/>
    <property type="molecule type" value="Genomic_DNA"/>
</dbReference>
<dbReference type="OrthoDB" id="3056235at2759"/>
<name>A0A0G2GBW2_PHACM</name>
<evidence type="ECO:0000313" key="9">
    <source>
        <dbReference type="Proteomes" id="UP000053317"/>
    </source>
</evidence>
<reference evidence="8 9" key="2">
    <citation type="submission" date="2015-05" db="EMBL/GenBank/DDBJ databases">
        <authorList>
            <person name="Morales-Cruz A."/>
            <person name="Amrine K.C."/>
            <person name="Cantu D."/>
        </authorList>
    </citation>
    <scope>NUCLEOTIDE SEQUENCE [LARGE SCALE GENOMIC DNA]</scope>
    <source>
        <strain evidence="8">UCRPC4</strain>
    </source>
</reference>
<comment type="subcellular location">
    <subcellularLocation>
        <location evidence="1">Nucleus</location>
    </subcellularLocation>
</comment>
<dbReference type="InterPro" id="IPR038491">
    <property type="entry name" value="Velvet_dom_sf"/>
</dbReference>
<keyword evidence="4" id="KW-0804">Transcription</keyword>
<gene>
    <name evidence="8" type="ORF">UCRPC4_g06670</name>
</gene>
<accession>A0A0G2GBW2</accession>
<dbReference type="GO" id="GO:0030435">
    <property type="term" value="P:sporulation resulting in formation of a cellular spore"/>
    <property type="evidence" value="ECO:0007669"/>
    <property type="project" value="UniProtKB-KW"/>
</dbReference>
<keyword evidence="3" id="KW-0805">Transcription regulation</keyword>
<evidence type="ECO:0000313" key="8">
    <source>
        <dbReference type="EMBL" id="KKY14615.1"/>
    </source>
</evidence>